<protein>
    <submittedName>
        <fullName evidence="1">Uncharacterized protein</fullName>
    </submittedName>
</protein>
<reference evidence="1" key="1">
    <citation type="submission" date="2021-01" db="EMBL/GenBank/DDBJ databases">
        <authorList>
            <consortium name="Genoscope - CEA"/>
            <person name="William W."/>
        </authorList>
    </citation>
    <scope>NUCLEOTIDE SEQUENCE</scope>
</reference>
<dbReference type="Proteomes" id="UP000692954">
    <property type="component" value="Unassembled WGS sequence"/>
</dbReference>
<evidence type="ECO:0000313" key="2">
    <source>
        <dbReference type="Proteomes" id="UP000692954"/>
    </source>
</evidence>
<comment type="caution">
    <text evidence="1">The sequence shown here is derived from an EMBL/GenBank/DDBJ whole genome shotgun (WGS) entry which is preliminary data.</text>
</comment>
<keyword evidence="2" id="KW-1185">Reference proteome</keyword>
<gene>
    <name evidence="1" type="ORF">PSON_ATCC_30995.1.T1090207</name>
</gene>
<proteinExistence type="predicted"/>
<evidence type="ECO:0000313" key="1">
    <source>
        <dbReference type="EMBL" id="CAD8115978.1"/>
    </source>
</evidence>
<sequence length="222" mass="26885">MHNDQELEIFYNQNKQTKVEIISKKNNQRILKLAKQILLIKLQKVLQRKNKIRNLISENSTKQRNISLCIYLKNYFLQKYKNIVIANKNLEVKMLQRFEELAFRNIAEQEDSDKIAAYVWNLQELFYKRECILQKESAFYEKRIICRYLSTLLSQENYSLVGYPDLVNKYKDQQALISIYLQIIGNFIKNFLNKQREIILNQYLQHIFFMNRNLEDLMLNKQ</sequence>
<name>A0A8S1QIY0_9CILI</name>
<accession>A0A8S1QIY0</accession>
<dbReference type="EMBL" id="CAJJDN010000109">
    <property type="protein sequence ID" value="CAD8115978.1"/>
    <property type="molecule type" value="Genomic_DNA"/>
</dbReference>
<organism evidence="1 2">
    <name type="scientific">Paramecium sonneborni</name>
    <dbReference type="NCBI Taxonomy" id="65129"/>
    <lineage>
        <taxon>Eukaryota</taxon>
        <taxon>Sar</taxon>
        <taxon>Alveolata</taxon>
        <taxon>Ciliophora</taxon>
        <taxon>Intramacronucleata</taxon>
        <taxon>Oligohymenophorea</taxon>
        <taxon>Peniculida</taxon>
        <taxon>Parameciidae</taxon>
        <taxon>Paramecium</taxon>
    </lineage>
</organism>
<dbReference type="AlphaFoldDB" id="A0A8S1QIY0"/>